<evidence type="ECO:0000313" key="10">
    <source>
        <dbReference type="Proteomes" id="UP000224567"/>
    </source>
</evidence>
<evidence type="ECO:0000313" key="9">
    <source>
        <dbReference type="EMBL" id="PHT39568.1"/>
    </source>
</evidence>
<dbReference type="GO" id="GO:0000976">
    <property type="term" value="F:transcription cis-regulatory region binding"/>
    <property type="evidence" value="ECO:0007669"/>
    <property type="project" value="TreeGrafter"/>
</dbReference>
<evidence type="ECO:0000256" key="2">
    <source>
        <dbReference type="ARBA" id="ARBA00023015"/>
    </source>
</evidence>
<dbReference type="FunFam" id="2.20.25.80:FF:000009">
    <property type="entry name" value="WRKY transcription factor 53"/>
    <property type="match status" value="1"/>
</dbReference>
<evidence type="ECO:0000256" key="4">
    <source>
        <dbReference type="ARBA" id="ARBA00023163"/>
    </source>
</evidence>
<keyword evidence="10" id="KW-1185">Reference proteome</keyword>
<dbReference type="GO" id="GO:0005634">
    <property type="term" value="C:nucleus"/>
    <property type="evidence" value="ECO:0007669"/>
    <property type="project" value="UniProtKB-SubCell"/>
</dbReference>
<evidence type="ECO:0000256" key="3">
    <source>
        <dbReference type="ARBA" id="ARBA00023125"/>
    </source>
</evidence>
<dbReference type="OrthoDB" id="1888929at2759"/>
<keyword evidence="3" id="KW-0238">DNA-binding</keyword>
<evidence type="ECO:0000256" key="7">
    <source>
        <dbReference type="SAM" id="MobiDB-lite"/>
    </source>
</evidence>
<dbReference type="GO" id="GO:0003700">
    <property type="term" value="F:DNA-binding transcription factor activity"/>
    <property type="evidence" value="ECO:0007669"/>
    <property type="project" value="InterPro"/>
</dbReference>
<dbReference type="PANTHER" id="PTHR32096">
    <property type="entry name" value="WRKY TRANSCRIPTION FACTOR 30-RELATED-RELATED"/>
    <property type="match status" value="1"/>
</dbReference>
<comment type="similarity">
    <text evidence="6">Belongs to the WRKY group III family.</text>
</comment>
<reference evidence="9 10" key="1">
    <citation type="journal article" date="2017" name="Genome Biol.">
        <title>New reference genome sequences of hot pepper reveal the massive evolution of plant disease-resistance genes by retroduplication.</title>
        <authorList>
            <person name="Kim S."/>
            <person name="Park J."/>
            <person name="Yeom S.I."/>
            <person name="Kim Y.M."/>
            <person name="Seo E."/>
            <person name="Kim K.T."/>
            <person name="Kim M.S."/>
            <person name="Lee J.M."/>
            <person name="Cheong K."/>
            <person name="Shin H.S."/>
            <person name="Kim S.B."/>
            <person name="Han K."/>
            <person name="Lee J."/>
            <person name="Park M."/>
            <person name="Lee H.A."/>
            <person name="Lee H.Y."/>
            <person name="Lee Y."/>
            <person name="Oh S."/>
            <person name="Lee J.H."/>
            <person name="Choi E."/>
            <person name="Choi E."/>
            <person name="Lee S.E."/>
            <person name="Jeon J."/>
            <person name="Kim H."/>
            <person name="Choi G."/>
            <person name="Song H."/>
            <person name="Lee J."/>
            <person name="Lee S.C."/>
            <person name="Kwon J.K."/>
            <person name="Lee H.Y."/>
            <person name="Koo N."/>
            <person name="Hong Y."/>
            <person name="Kim R.W."/>
            <person name="Kang W.H."/>
            <person name="Huh J.H."/>
            <person name="Kang B.C."/>
            <person name="Yang T.J."/>
            <person name="Lee Y.H."/>
            <person name="Bennetzen J.L."/>
            <person name="Choi D."/>
        </authorList>
    </citation>
    <scope>NUCLEOTIDE SEQUENCE [LARGE SCALE GENOMIC DNA]</scope>
    <source>
        <strain evidence="10">cv. PBC81</strain>
    </source>
</reference>
<reference evidence="10" key="2">
    <citation type="journal article" date="2017" name="J. Anim. Genet.">
        <title>Multiple reference genome sequences of hot pepper reveal the massive evolution of plant disease resistance genes by retroduplication.</title>
        <authorList>
            <person name="Kim S."/>
            <person name="Park J."/>
            <person name="Yeom S.-I."/>
            <person name="Kim Y.-M."/>
            <person name="Seo E."/>
            <person name="Kim K.-T."/>
            <person name="Kim M.-S."/>
            <person name="Lee J.M."/>
            <person name="Cheong K."/>
            <person name="Shin H.-S."/>
            <person name="Kim S.-B."/>
            <person name="Han K."/>
            <person name="Lee J."/>
            <person name="Park M."/>
            <person name="Lee H.-A."/>
            <person name="Lee H.-Y."/>
            <person name="Lee Y."/>
            <person name="Oh S."/>
            <person name="Lee J.H."/>
            <person name="Choi E."/>
            <person name="Choi E."/>
            <person name="Lee S.E."/>
            <person name="Jeon J."/>
            <person name="Kim H."/>
            <person name="Choi G."/>
            <person name="Song H."/>
            <person name="Lee J."/>
            <person name="Lee S.-C."/>
            <person name="Kwon J.-K."/>
            <person name="Lee H.-Y."/>
            <person name="Koo N."/>
            <person name="Hong Y."/>
            <person name="Kim R.W."/>
            <person name="Kang W.-H."/>
            <person name="Huh J.H."/>
            <person name="Kang B.-C."/>
            <person name="Yang T.-J."/>
            <person name="Lee Y.-H."/>
            <person name="Bennetzen J.L."/>
            <person name="Choi D."/>
        </authorList>
    </citation>
    <scope>NUCLEOTIDE SEQUENCE [LARGE SCALE GENOMIC DNA]</scope>
    <source>
        <strain evidence="10">cv. PBC81</strain>
    </source>
</reference>
<keyword evidence="4" id="KW-0804">Transcription</keyword>
<dbReference type="EMBL" id="MLFT02000008">
    <property type="protein sequence ID" value="PHT39568.1"/>
    <property type="molecule type" value="Genomic_DNA"/>
</dbReference>
<organism evidence="9 10">
    <name type="scientific">Capsicum baccatum</name>
    <name type="common">Peruvian pepper</name>
    <dbReference type="NCBI Taxonomy" id="33114"/>
    <lineage>
        <taxon>Eukaryota</taxon>
        <taxon>Viridiplantae</taxon>
        <taxon>Streptophyta</taxon>
        <taxon>Embryophyta</taxon>
        <taxon>Tracheophyta</taxon>
        <taxon>Spermatophyta</taxon>
        <taxon>Magnoliopsida</taxon>
        <taxon>eudicotyledons</taxon>
        <taxon>Gunneridae</taxon>
        <taxon>Pentapetalae</taxon>
        <taxon>asterids</taxon>
        <taxon>lamiids</taxon>
        <taxon>Solanales</taxon>
        <taxon>Solanaceae</taxon>
        <taxon>Solanoideae</taxon>
        <taxon>Capsiceae</taxon>
        <taxon>Capsicum</taxon>
    </lineage>
</organism>
<keyword evidence="5" id="KW-0539">Nucleus</keyword>
<comment type="caution">
    <text evidence="9">The sequence shown here is derived from an EMBL/GenBank/DDBJ whole genome shotgun (WGS) entry which is preliminary data.</text>
</comment>
<dbReference type="GO" id="GO:0042542">
    <property type="term" value="P:response to hydrogen peroxide"/>
    <property type="evidence" value="ECO:0007669"/>
    <property type="project" value="UniProtKB-ARBA"/>
</dbReference>
<evidence type="ECO:0000256" key="1">
    <source>
        <dbReference type="ARBA" id="ARBA00004123"/>
    </source>
</evidence>
<dbReference type="SMART" id="SM00774">
    <property type="entry name" value="WRKY"/>
    <property type="match status" value="1"/>
</dbReference>
<dbReference type="InterPro" id="IPR036576">
    <property type="entry name" value="WRKY_dom_sf"/>
</dbReference>
<accession>A0A2G2W2W9</accession>
<evidence type="ECO:0000256" key="6">
    <source>
        <dbReference type="ARBA" id="ARBA00060850"/>
    </source>
</evidence>
<feature type="region of interest" description="Disordered" evidence="7">
    <location>
        <begin position="111"/>
        <end position="131"/>
    </location>
</feature>
<name>A0A2G2W2W9_CAPBA</name>
<sequence length="364" mass="41258">MDCAVNWEYKTLINELTQGIEHTKQLRAHFSSVDSTIENQELLLQKILSSYEQSLWILKCSVGGSMVQSSSAMMPTCGVIESSVVSVDGSPKSDDKKRSFQDHHELIDISKKRKSQPTWTEQVKVSPKSGFEGPTDDGYSWRKYGQKDILGAKYPRSYYRCTYRHMQNCWAKKQVQRSDDDPTVFDVTYKGSHSCHHATYYVQQSTSPEKREFKKQAVYQNRQNYSTQALMSLRANLRVDTNDLDKNEQAACHFSFPPTFSSGLTDENHQRFQISHVDENLIGSGYSASFVSPTTPESNYFSVSSSSQMNGYGMIHNLNHSESDLTDIFSANTSTTSSPIVGDFSLDNLELDTNFPFNNPNFFS</sequence>
<dbReference type="Proteomes" id="UP000224567">
    <property type="component" value="Unassembled WGS sequence"/>
</dbReference>
<evidence type="ECO:0000259" key="8">
    <source>
        <dbReference type="PROSITE" id="PS50811"/>
    </source>
</evidence>
<feature type="domain" description="WRKY" evidence="8">
    <location>
        <begin position="136"/>
        <end position="194"/>
    </location>
</feature>
<keyword evidence="2" id="KW-0805">Transcription regulation</keyword>
<dbReference type="PANTHER" id="PTHR32096:SF36">
    <property type="entry name" value="WRKY TRANSCRIPTION FACTOR 41-RELATED"/>
    <property type="match status" value="1"/>
</dbReference>
<proteinExistence type="inferred from homology"/>
<dbReference type="InterPro" id="IPR003657">
    <property type="entry name" value="WRKY_dom"/>
</dbReference>
<dbReference type="GO" id="GO:0010150">
    <property type="term" value="P:leaf senescence"/>
    <property type="evidence" value="ECO:0007669"/>
    <property type="project" value="UniProtKB-ARBA"/>
</dbReference>
<dbReference type="Gene3D" id="2.20.25.80">
    <property type="entry name" value="WRKY domain"/>
    <property type="match status" value="1"/>
</dbReference>
<comment type="subcellular location">
    <subcellularLocation>
        <location evidence="1">Nucleus</location>
    </subcellularLocation>
</comment>
<dbReference type="AlphaFoldDB" id="A0A2G2W2W9"/>
<dbReference type="STRING" id="33114.A0A2G2W2W9"/>
<dbReference type="GO" id="GO:0010193">
    <property type="term" value="P:response to ozone"/>
    <property type="evidence" value="ECO:0007669"/>
    <property type="project" value="UniProtKB-ARBA"/>
</dbReference>
<dbReference type="InterPro" id="IPR044810">
    <property type="entry name" value="WRKY_plant"/>
</dbReference>
<dbReference type="PROSITE" id="PS50811">
    <property type="entry name" value="WRKY"/>
    <property type="match status" value="1"/>
</dbReference>
<dbReference type="GO" id="GO:0009751">
    <property type="term" value="P:response to salicylic acid"/>
    <property type="evidence" value="ECO:0007669"/>
    <property type="project" value="UniProtKB-ARBA"/>
</dbReference>
<dbReference type="Pfam" id="PF03106">
    <property type="entry name" value="WRKY"/>
    <property type="match status" value="1"/>
</dbReference>
<protein>
    <recommendedName>
        <fullName evidence="8">WRKY domain-containing protein</fullName>
    </recommendedName>
</protein>
<dbReference type="SUPFAM" id="SSF118290">
    <property type="entry name" value="WRKY DNA-binding domain"/>
    <property type="match status" value="1"/>
</dbReference>
<evidence type="ECO:0000256" key="5">
    <source>
        <dbReference type="ARBA" id="ARBA00023242"/>
    </source>
</evidence>
<gene>
    <name evidence="9" type="ORF">CQW23_18422</name>
</gene>